<organism evidence="2 3">
    <name type="scientific">Ceratina calcarata</name>
    <dbReference type="NCBI Taxonomy" id="156304"/>
    <lineage>
        <taxon>Eukaryota</taxon>
        <taxon>Metazoa</taxon>
        <taxon>Ecdysozoa</taxon>
        <taxon>Arthropoda</taxon>
        <taxon>Hexapoda</taxon>
        <taxon>Insecta</taxon>
        <taxon>Pterygota</taxon>
        <taxon>Neoptera</taxon>
        <taxon>Endopterygota</taxon>
        <taxon>Hymenoptera</taxon>
        <taxon>Apocrita</taxon>
        <taxon>Aculeata</taxon>
        <taxon>Apoidea</taxon>
        <taxon>Anthophila</taxon>
        <taxon>Apidae</taxon>
        <taxon>Ceratina</taxon>
        <taxon>Zadontomerus</taxon>
    </lineage>
</organism>
<name>A0AAJ7JBF6_9HYME</name>
<feature type="chain" id="PRO_5042570567" evidence="1">
    <location>
        <begin position="24"/>
        <end position="165"/>
    </location>
</feature>
<keyword evidence="1" id="KW-0732">Signal</keyword>
<sequence>MTRRVGVAFAIFVATMLCSGSNGQAHAGAGWLSGLSESIGALNRNIQQSVQQLNQQVQQTVQANLAQVHQMTNDLNERIATEGNVVQTKGSNIFVSGNGETKIVQSGRTSDGKPYVRESIDKIVGDTLRHTERIYDPTTKETKVHAYTLDLKDPNAKPVPINDAA</sequence>
<evidence type="ECO:0000313" key="3">
    <source>
        <dbReference type="RefSeq" id="XP_017889416.1"/>
    </source>
</evidence>
<accession>A0AAJ7JBF6</accession>
<feature type="signal peptide" evidence="1">
    <location>
        <begin position="1"/>
        <end position="23"/>
    </location>
</feature>
<dbReference type="RefSeq" id="XP_017889416.1">
    <property type="nucleotide sequence ID" value="XM_018033927.2"/>
</dbReference>
<protein>
    <submittedName>
        <fullName evidence="3">Uncharacterized protein LOC108630576</fullName>
    </submittedName>
</protein>
<proteinExistence type="predicted"/>
<evidence type="ECO:0000313" key="2">
    <source>
        <dbReference type="Proteomes" id="UP000694925"/>
    </source>
</evidence>
<keyword evidence="2" id="KW-1185">Reference proteome</keyword>
<reference evidence="3" key="1">
    <citation type="submission" date="2025-08" db="UniProtKB">
        <authorList>
            <consortium name="RefSeq"/>
        </authorList>
    </citation>
    <scope>IDENTIFICATION</scope>
    <source>
        <tissue evidence="3">Whole body</tissue>
    </source>
</reference>
<dbReference type="Proteomes" id="UP000694925">
    <property type="component" value="Unplaced"/>
</dbReference>
<evidence type="ECO:0000256" key="1">
    <source>
        <dbReference type="SAM" id="SignalP"/>
    </source>
</evidence>
<dbReference type="GeneID" id="108630576"/>
<dbReference type="KEGG" id="ccal:108630576"/>
<gene>
    <name evidence="3" type="primary">LOC108630576</name>
</gene>
<dbReference type="AlphaFoldDB" id="A0AAJ7JBF6"/>